<keyword evidence="7" id="KW-1185">Reference proteome</keyword>
<proteinExistence type="predicted"/>
<name>A0A9K3KYN4_9STRA</name>
<dbReference type="OrthoDB" id="48216at2759"/>
<gene>
    <name evidence="6" type="ORF">IV203_008325</name>
</gene>
<dbReference type="GO" id="GO:0051017">
    <property type="term" value="P:actin filament bundle assembly"/>
    <property type="evidence" value="ECO:0007669"/>
    <property type="project" value="TreeGrafter"/>
</dbReference>
<evidence type="ECO:0000256" key="1">
    <source>
        <dbReference type="ARBA" id="ARBA00022737"/>
    </source>
</evidence>
<dbReference type="AlphaFoldDB" id="A0A9K3KYN4"/>
<dbReference type="InterPro" id="IPR002110">
    <property type="entry name" value="Ankyrin_rpt"/>
</dbReference>
<dbReference type="PANTHER" id="PTHR24153:SF8">
    <property type="entry name" value="FORKED, ISOFORM F"/>
    <property type="match status" value="1"/>
</dbReference>
<protein>
    <submittedName>
        <fullName evidence="6">Ankyrin repeat domain protein</fullName>
    </submittedName>
</protein>
<evidence type="ECO:0000313" key="6">
    <source>
        <dbReference type="EMBL" id="KAG7352277.1"/>
    </source>
</evidence>
<feature type="coiled-coil region" evidence="4">
    <location>
        <begin position="473"/>
        <end position="563"/>
    </location>
</feature>
<sequence length="758" mass="84779">MMETIDYVPDEGVENILDVNNDDGTICSKIVHNGTTEVPSIAGNDSGKEDKPSAANTIPINVEFNNTKKKGPLTSMPPKAPKMEEKEAVVTETKEVVADETEEEEERDFDKNPTVLYALVQKKIWKEAVERAKTRPDEASIWVSRREKDGKLRWRLLPLHAAIVFKASEDVIESLLTAFPKGAETKDDQGMLPLHLAFRNGASEAVVNLLLTAHPQSVEIPDRKGRKPITLAHAAAEPHRTIFIKALEKGPSYYAVAAIAAARANIVAEQEQIYEKKLSQVRTVHEYEVSEVRIEEEKKRNELVEKIAELENDLSKTMETSQVLVDHVNSLEAQLASRSDTERFLATKIANLDEKLKQTESIKAENEAAMSAEKSKLIEERDALAAKVDELQKKYDESSSKLERALEKMGNKDVKYTHTEKELREKLNKTEVEWANSKANAAILEAQLKKRMENEHLLASQVSNLASRLAEAAAESNVEIQKYDETISELQEERQSLRVTVEDLTQRLKDAARAMEKMNEQQLKIIDGAITHENIVCQALEAHAKIVTDAARQERELEIAKQERAIIFEVLAKQETAFNFSMEKRKEVSSIVGMQGKNLVETKEARETILACVQEMSTTMSSALENIMGGIQLGTSASYNDEDEDSVSPIEKEAQEMEGSTLEEGSSPEAVAPTMTAETKEDEEEKIMITETDIAEEGPEMDVTPTKKLEDIMKEIVHTSKMIAMPTEDLTETAEARSDEGSSQRVSEGDRIMESREM</sequence>
<comment type="caution">
    <text evidence="6">The sequence shown here is derived from an EMBL/GenBank/DDBJ whole genome shotgun (WGS) entry which is preliminary data.</text>
</comment>
<evidence type="ECO:0000313" key="7">
    <source>
        <dbReference type="Proteomes" id="UP000693970"/>
    </source>
</evidence>
<dbReference type="InterPro" id="IPR052420">
    <property type="entry name" value="Espin/Espin-like"/>
</dbReference>
<feature type="compositionally biased region" description="Basic and acidic residues" evidence="5">
    <location>
        <begin position="81"/>
        <end position="97"/>
    </location>
</feature>
<reference evidence="6" key="1">
    <citation type="journal article" date="2021" name="Sci. Rep.">
        <title>Diploid genomic architecture of Nitzschia inconspicua, an elite biomass production diatom.</title>
        <authorList>
            <person name="Oliver A."/>
            <person name="Podell S."/>
            <person name="Pinowska A."/>
            <person name="Traller J.C."/>
            <person name="Smith S.R."/>
            <person name="McClure R."/>
            <person name="Beliaev A."/>
            <person name="Bohutskyi P."/>
            <person name="Hill E.A."/>
            <person name="Rabines A."/>
            <person name="Zheng H."/>
            <person name="Allen L.Z."/>
            <person name="Kuo A."/>
            <person name="Grigoriev I.V."/>
            <person name="Allen A.E."/>
            <person name="Hazlebeck D."/>
            <person name="Allen E.E."/>
        </authorList>
    </citation>
    <scope>NUCLEOTIDE SEQUENCE</scope>
    <source>
        <strain evidence="6">Hildebrandi</strain>
    </source>
</reference>
<dbReference type="PANTHER" id="PTHR24153">
    <property type="entry name" value="ESPIN"/>
    <property type="match status" value="1"/>
</dbReference>
<dbReference type="GO" id="GO:0051015">
    <property type="term" value="F:actin filament binding"/>
    <property type="evidence" value="ECO:0007669"/>
    <property type="project" value="TreeGrafter"/>
</dbReference>
<feature type="repeat" description="ANK" evidence="3">
    <location>
        <begin position="189"/>
        <end position="211"/>
    </location>
</feature>
<feature type="compositionally biased region" description="Acidic residues" evidence="5">
    <location>
        <begin position="98"/>
        <end position="107"/>
    </location>
</feature>
<dbReference type="EMBL" id="JAGRRH010000017">
    <property type="protein sequence ID" value="KAG7352277.1"/>
    <property type="molecule type" value="Genomic_DNA"/>
</dbReference>
<reference evidence="6" key="2">
    <citation type="submission" date="2021-04" db="EMBL/GenBank/DDBJ databases">
        <authorList>
            <person name="Podell S."/>
        </authorList>
    </citation>
    <scope>NUCLEOTIDE SEQUENCE</scope>
    <source>
        <strain evidence="6">Hildebrandi</strain>
    </source>
</reference>
<evidence type="ECO:0000256" key="2">
    <source>
        <dbReference type="ARBA" id="ARBA00023043"/>
    </source>
</evidence>
<feature type="region of interest" description="Disordered" evidence="5">
    <location>
        <begin position="725"/>
        <end position="758"/>
    </location>
</feature>
<dbReference type="PROSITE" id="PS50088">
    <property type="entry name" value="ANK_REPEAT"/>
    <property type="match status" value="1"/>
</dbReference>
<evidence type="ECO:0000256" key="4">
    <source>
        <dbReference type="SAM" id="Coils"/>
    </source>
</evidence>
<feature type="region of interest" description="Disordered" evidence="5">
    <location>
        <begin position="65"/>
        <end position="109"/>
    </location>
</feature>
<dbReference type="GO" id="GO:0005737">
    <property type="term" value="C:cytoplasm"/>
    <property type="evidence" value="ECO:0007669"/>
    <property type="project" value="TreeGrafter"/>
</dbReference>
<evidence type="ECO:0000256" key="3">
    <source>
        <dbReference type="PROSITE-ProRule" id="PRU00023"/>
    </source>
</evidence>
<feature type="coiled-coil region" evidence="4">
    <location>
        <begin position="293"/>
        <end position="320"/>
    </location>
</feature>
<keyword evidence="2 3" id="KW-0040">ANK repeat</keyword>
<feature type="region of interest" description="Disordered" evidence="5">
    <location>
        <begin position="635"/>
        <end position="683"/>
    </location>
</feature>
<keyword evidence="4" id="KW-0175">Coiled coil</keyword>
<dbReference type="PROSITE" id="PS50297">
    <property type="entry name" value="ANK_REP_REGION"/>
    <property type="match status" value="1"/>
</dbReference>
<feature type="coiled-coil region" evidence="4">
    <location>
        <begin position="349"/>
        <end position="408"/>
    </location>
</feature>
<keyword evidence="1" id="KW-0677">Repeat</keyword>
<organism evidence="6 7">
    <name type="scientific">Nitzschia inconspicua</name>
    <dbReference type="NCBI Taxonomy" id="303405"/>
    <lineage>
        <taxon>Eukaryota</taxon>
        <taxon>Sar</taxon>
        <taxon>Stramenopiles</taxon>
        <taxon>Ochrophyta</taxon>
        <taxon>Bacillariophyta</taxon>
        <taxon>Bacillariophyceae</taxon>
        <taxon>Bacillariophycidae</taxon>
        <taxon>Bacillariales</taxon>
        <taxon>Bacillariaceae</taxon>
        <taxon>Nitzschia</taxon>
    </lineage>
</organism>
<dbReference type="Proteomes" id="UP000693970">
    <property type="component" value="Unassembled WGS sequence"/>
</dbReference>
<accession>A0A9K3KYN4</accession>
<evidence type="ECO:0000256" key="5">
    <source>
        <dbReference type="SAM" id="MobiDB-lite"/>
    </source>
</evidence>
<feature type="compositionally biased region" description="Basic and acidic residues" evidence="5">
    <location>
        <begin position="734"/>
        <end position="758"/>
    </location>
</feature>